<organism evidence="5 6">
    <name type="scientific">Pontibacter oryzae</name>
    <dbReference type="NCBI Taxonomy" id="2304593"/>
    <lineage>
        <taxon>Bacteria</taxon>
        <taxon>Pseudomonadati</taxon>
        <taxon>Bacteroidota</taxon>
        <taxon>Cytophagia</taxon>
        <taxon>Cytophagales</taxon>
        <taxon>Hymenobacteraceae</taxon>
        <taxon>Pontibacter</taxon>
    </lineage>
</organism>
<dbReference type="InterPro" id="IPR028081">
    <property type="entry name" value="Leu-bd"/>
</dbReference>
<comment type="caution">
    <text evidence="5">The sequence shown here is derived from an EMBL/GenBank/DDBJ whole genome shotgun (WGS) entry which is preliminary data.</text>
</comment>
<keyword evidence="2" id="KW-0732">Signal</keyword>
<evidence type="ECO:0000256" key="3">
    <source>
        <dbReference type="SAM" id="Phobius"/>
    </source>
</evidence>
<keyword evidence="3" id="KW-0472">Membrane</keyword>
<dbReference type="EMBL" id="QWGE01000002">
    <property type="protein sequence ID" value="RIJ41495.1"/>
    <property type="molecule type" value="Genomic_DNA"/>
</dbReference>
<dbReference type="AlphaFoldDB" id="A0A399SIE4"/>
<dbReference type="InterPro" id="IPR028082">
    <property type="entry name" value="Peripla_BP_I"/>
</dbReference>
<dbReference type="Pfam" id="PF13458">
    <property type="entry name" value="Peripla_BP_6"/>
    <property type="match status" value="1"/>
</dbReference>
<sequence>MSGIATIHRALYYQIAVLVTGAILVGFILYKHFYAHTSLTGYYTIGVILNNIELSKNDLEVVHFVIDTHVNIINQQGGIDGRQLRVKYLDDKGSPAEARKVVEETIGDRNLIGYVGCWSSTRSKAISEVVGPAGVPFIGGYSLTPLFKDYPNMFTYEQSIKDVEARFELLLKGKYKRPSFIGKAGDLYSFALLDKMRALEKTDPEFKVVLEKWYPANYQFKQADLDSLSHLLAGNSDFLLLSFESVISSTLIKHLRKTGVNLPVFTGLGDLGFVASQTDGEIYGELYDLSVIGIPGTFNLRLQEQIPAFQKEVVPGEKLDLQLSFGARMADAIGLMASAAQDNSNESPDIRTRINRGLERYISGSRIYRGWFDDWYFTPERSKAGDVLLAWKPPSLSRHILAPEQYLRINDSLSQVPVLYTHIDMVQINRVSDLDRSFYATFYLQLSTNSEIAINQIDFTNAARSETSHEYLLDIKLLSRTRQSVLPTLYEYLYKVSGKFLFEPDLRNYPFDKQKFSIHFQPSAAVQPFLVQPSATALNDSIFDMKGWEYVDQYVGYDHDLVSFVNTFKDQQRTLPFYKFSYTYVLARARVDFFLKVLTPLLVILIVSYFSVFIPLHRFETMEAMQVTSLLASIALYFSAYKPVMEYATISDKIFIFTYVMITSLIGTSIVQFVKRKKYDTESQIAKVYQHYVFPAIIVVFTLLIVS</sequence>
<comment type="similarity">
    <text evidence="1">Belongs to the leucine-binding protein family.</text>
</comment>
<protein>
    <recommendedName>
        <fullName evidence="4">Leucine-binding protein domain-containing protein</fullName>
    </recommendedName>
</protein>
<feature type="transmembrane region" description="Helical" evidence="3">
    <location>
        <begin position="686"/>
        <end position="706"/>
    </location>
</feature>
<keyword evidence="6" id="KW-1185">Reference proteome</keyword>
<evidence type="ECO:0000313" key="6">
    <source>
        <dbReference type="Proteomes" id="UP000266005"/>
    </source>
</evidence>
<dbReference type="OrthoDB" id="9791590at2"/>
<reference evidence="6" key="1">
    <citation type="submission" date="2018-08" db="EMBL/GenBank/DDBJ databases">
        <title>Mucilaginibacter sp. MYSH2.</title>
        <authorList>
            <person name="Seo T."/>
        </authorList>
    </citation>
    <scope>NUCLEOTIDE SEQUENCE [LARGE SCALE GENOMIC DNA]</scope>
    <source>
        <strain evidence="6">KIRAN</strain>
    </source>
</reference>
<dbReference type="SUPFAM" id="SSF53822">
    <property type="entry name" value="Periplasmic binding protein-like I"/>
    <property type="match status" value="1"/>
</dbReference>
<name>A0A399SIE4_9BACT</name>
<evidence type="ECO:0000259" key="4">
    <source>
        <dbReference type="Pfam" id="PF13458"/>
    </source>
</evidence>
<accession>A0A399SIE4</accession>
<dbReference type="Gene3D" id="1.20.58.390">
    <property type="entry name" value="Neurotransmitter-gated ion-channel transmembrane domain"/>
    <property type="match status" value="1"/>
</dbReference>
<evidence type="ECO:0000313" key="5">
    <source>
        <dbReference type="EMBL" id="RIJ41495.1"/>
    </source>
</evidence>
<dbReference type="CDD" id="cd06268">
    <property type="entry name" value="PBP1_ABC_transporter_LIVBP-like"/>
    <property type="match status" value="1"/>
</dbReference>
<gene>
    <name evidence="5" type="ORF">D1627_05510</name>
</gene>
<evidence type="ECO:0000256" key="1">
    <source>
        <dbReference type="ARBA" id="ARBA00010062"/>
    </source>
</evidence>
<evidence type="ECO:0000256" key="2">
    <source>
        <dbReference type="ARBA" id="ARBA00022729"/>
    </source>
</evidence>
<feature type="transmembrane region" description="Helical" evidence="3">
    <location>
        <begin position="12"/>
        <end position="30"/>
    </location>
</feature>
<feature type="transmembrane region" description="Helical" evidence="3">
    <location>
        <begin position="593"/>
        <end position="612"/>
    </location>
</feature>
<dbReference type="Gene3D" id="3.40.50.2300">
    <property type="match status" value="2"/>
</dbReference>
<keyword evidence="3" id="KW-1133">Transmembrane helix</keyword>
<feature type="transmembrane region" description="Helical" evidence="3">
    <location>
        <begin position="654"/>
        <end position="674"/>
    </location>
</feature>
<dbReference type="RefSeq" id="WP_119431244.1">
    <property type="nucleotide sequence ID" value="NZ_QWGE01000002.1"/>
</dbReference>
<dbReference type="Proteomes" id="UP000266005">
    <property type="component" value="Unassembled WGS sequence"/>
</dbReference>
<feature type="transmembrane region" description="Helical" evidence="3">
    <location>
        <begin position="624"/>
        <end position="642"/>
    </location>
</feature>
<keyword evidence="3" id="KW-0812">Transmembrane</keyword>
<proteinExistence type="inferred from homology"/>
<dbReference type="InterPro" id="IPR038050">
    <property type="entry name" value="Neuro_actylchol_rec"/>
</dbReference>
<feature type="domain" description="Leucine-binding protein" evidence="4">
    <location>
        <begin position="73"/>
        <end position="268"/>
    </location>
</feature>